<sequence length="163" mass="16782">MKKVNRWVKLSVLSGTLVAGLLGASQATYADSYNSDSNGNLDLNAGLRLELGPLLSGQRDAGYGNTGNYGGSSSSSGALNLDLGLNAGVSAENTNRYNNESTDVTSEQSSSGKLGLGLNANVSGEAATMNEYSRDGQTRNSNTNSSYASESRGMLDLGLNAKA</sequence>
<gene>
    <name evidence="3" type="ORF">SAMN05720606_13129</name>
</gene>
<name>A0A1G5LN93_9BACL</name>
<keyword evidence="2" id="KW-0732">Signal</keyword>
<proteinExistence type="predicted"/>
<keyword evidence="4" id="KW-1185">Reference proteome</keyword>
<evidence type="ECO:0000256" key="2">
    <source>
        <dbReference type="SAM" id="SignalP"/>
    </source>
</evidence>
<protein>
    <submittedName>
        <fullName evidence="3">Uncharacterized protein</fullName>
    </submittedName>
</protein>
<feature type="chain" id="PRO_5011780643" evidence="2">
    <location>
        <begin position="31"/>
        <end position="163"/>
    </location>
</feature>
<organism evidence="3 4">
    <name type="scientific">Paenibacillus polysaccharolyticus</name>
    <dbReference type="NCBI Taxonomy" id="582692"/>
    <lineage>
        <taxon>Bacteria</taxon>
        <taxon>Bacillati</taxon>
        <taxon>Bacillota</taxon>
        <taxon>Bacilli</taxon>
        <taxon>Bacillales</taxon>
        <taxon>Paenibacillaceae</taxon>
        <taxon>Paenibacillus</taxon>
    </lineage>
</organism>
<feature type="region of interest" description="Disordered" evidence="1">
    <location>
        <begin position="130"/>
        <end position="163"/>
    </location>
</feature>
<feature type="compositionally biased region" description="Polar residues" evidence="1">
    <location>
        <begin position="138"/>
        <end position="149"/>
    </location>
</feature>
<dbReference type="AlphaFoldDB" id="A0A1G5LN93"/>
<dbReference type="Proteomes" id="UP000198538">
    <property type="component" value="Unassembled WGS sequence"/>
</dbReference>
<evidence type="ECO:0000256" key="1">
    <source>
        <dbReference type="SAM" id="MobiDB-lite"/>
    </source>
</evidence>
<dbReference type="EMBL" id="FMVM01000031">
    <property type="protein sequence ID" value="SCZ14104.1"/>
    <property type="molecule type" value="Genomic_DNA"/>
</dbReference>
<feature type="compositionally biased region" description="Polar residues" evidence="1">
    <location>
        <begin position="92"/>
        <end position="112"/>
    </location>
</feature>
<feature type="signal peptide" evidence="2">
    <location>
        <begin position="1"/>
        <end position="30"/>
    </location>
</feature>
<reference evidence="4" key="1">
    <citation type="submission" date="2016-10" db="EMBL/GenBank/DDBJ databases">
        <authorList>
            <person name="Varghese N."/>
            <person name="Submissions S."/>
        </authorList>
    </citation>
    <scope>NUCLEOTIDE SEQUENCE [LARGE SCALE GENOMIC DNA]</scope>
    <source>
        <strain evidence="4">BL9</strain>
    </source>
</reference>
<accession>A0A1G5LN93</accession>
<evidence type="ECO:0000313" key="3">
    <source>
        <dbReference type="EMBL" id="SCZ14104.1"/>
    </source>
</evidence>
<feature type="region of interest" description="Disordered" evidence="1">
    <location>
        <begin position="92"/>
        <end position="116"/>
    </location>
</feature>
<evidence type="ECO:0000313" key="4">
    <source>
        <dbReference type="Proteomes" id="UP000198538"/>
    </source>
</evidence>
<feature type="non-terminal residue" evidence="3">
    <location>
        <position position="163"/>
    </location>
</feature>
<dbReference type="RefSeq" id="WP_167375859.1">
    <property type="nucleotide sequence ID" value="NZ_FMVM01000031.1"/>
</dbReference>